<accession>A0A844FD45</accession>
<dbReference type="RefSeq" id="WP_154322004.1">
    <property type="nucleotide sequence ID" value="NZ_CP045695.1"/>
</dbReference>
<proteinExistence type="predicted"/>
<feature type="region of interest" description="Disordered" evidence="1">
    <location>
        <begin position="43"/>
        <end position="69"/>
    </location>
</feature>
<dbReference type="Proteomes" id="UP000462363">
    <property type="component" value="Unassembled WGS sequence"/>
</dbReference>
<protein>
    <submittedName>
        <fullName evidence="2">Uncharacterized protein</fullName>
    </submittedName>
</protein>
<evidence type="ECO:0000313" key="3">
    <source>
        <dbReference type="Proteomes" id="UP000462363"/>
    </source>
</evidence>
<dbReference type="EMBL" id="VUMB01000051">
    <property type="protein sequence ID" value="MSS41791.1"/>
    <property type="molecule type" value="Genomic_DNA"/>
</dbReference>
<gene>
    <name evidence="2" type="ORF">FYJ37_16010</name>
</gene>
<reference evidence="2 3" key="1">
    <citation type="submission" date="2019-08" db="EMBL/GenBank/DDBJ databases">
        <title>In-depth cultivation of the pig gut microbiome towards novel bacterial diversity and tailored functional studies.</title>
        <authorList>
            <person name="Wylensek D."/>
            <person name="Hitch T.C.A."/>
            <person name="Clavel T."/>
        </authorList>
    </citation>
    <scope>NUCLEOTIDE SEQUENCE [LARGE SCALE GENOMIC DNA]</scope>
    <source>
        <strain evidence="2 3">BL-389-WT-3D</strain>
    </source>
</reference>
<comment type="caution">
    <text evidence="2">The sequence shown here is derived from an EMBL/GenBank/DDBJ whole genome shotgun (WGS) entry which is preliminary data.</text>
</comment>
<evidence type="ECO:0000313" key="2">
    <source>
        <dbReference type="EMBL" id="MSS41791.1"/>
    </source>
</evidence>
<dbReference type="AlphaFoldDB" id="A0A844FD45"/>
<organism evidence="2 3">
    <name type="scientific">Clostridium scindens (strain JCM 10418 / VPI 12708)</name>
    <dbReference type="NCBI Taxonomy" id="29347"/>
    <lineage>
        <taxon>Bacteria</taxon>
        <taxon>Bacillati</taxon>
        <taxon>Bacillota</taxon>
        <taxon>Clostridia</taxon>
        <taxon>Lachnospirales</taxon>
        <taxon>Lachnospiraceae</taxon>
    </lineage>
</organism>
<sequence length="69" mass="8180">MKKQKLHYRFHDPNDPAVAAEYILKVFVEVNQKKVEKVIREASAQGREKTEKMKDDKEDEDKNYLKGML</sequence>
<name>A0A844FD45_CLOSV</name>
<evidence type="ECO:0000256" key="1">
    <source>
        <dbReference type="SAM" id="MobiDB-lite"/>
    </source>
</evidence>